<feature type="region of interest" description="Disordered" evidence="8">
    <location>
        <begin position="1"/>
        <end position="49"/>
    </location>
</feature>
<evidence type="ECO:0000256" key="3">
    <source>
        <dbReference type="ARBA" id="ARBA00022741"/>
    </source>
</evidence>
<dbReference type="GO" id="GO:0005634">
    <property type="term" value="C:nucleus"/>
    <property type="evidence" value="ECO:0007669"/>
    <property type="project" value="UniProtKB-SubCell"/>
</dbReference>
<dbReference type="Pfam" id="PF25812">
    <property type="entry name" value="RAD24_helical"/>
    <property type="match status" value="1"/>
</dbReference>
<evidence type="ECO:0000256" key="5">
    <source>
        <dbReference type="ARBA" id="ARBA00022840"/>
    </source>
</evidence>
<dbReference type="EMBL" id="NHYD01002137">
    <property type="protein sequence ID" value="PPQ88176.1"/>
    <property type="molecule type" value="Genomic_DNA"/>
</dbReference>
<evidence type="ECO:0000256" key="6">
    <source>
        <dbReference type="ARBA" id="ARBA00023242"/>
    </source>
</evidence>
<dbReference type="InParanoid" id="A0A409XBP5"/>
<keyword evidence="4" id="KW-0227">DNA damage</keyword>
<dbReference type="GO" id="GO:0000077">
    <property type="term" value="P:DNA damage checkpoint signaling"/>
    <property type="evidence" value="ECO:0007669"/>
    <property type="project" value="TreeGrafter"/>
</dbReference>
<feature type="region of interest" description="Disordered" evidence="8">
    <location>
        <begin position="669"/>
        <end position="693"/>
    </location>
</feature>
<evidence type="ECO:0000256" key="8">
    <source>
        <dbReference type="SAM" id="MobiDB-lite"/>
    </source>
</evidence>
<accession>A0A409XBP5</accession>
<keyword evidence="5" id="KW-0067">ATP-binding</keyword>
<proteinExistence type="inferred from homology"/>
<keyword evidence="6" id="KW-0539">Nucleus</keyword>
<keyword evidence="11" id="KW-1185">Reference proteome</keyword>
<dbReference type="Gene3D" id="3.40.50.300">
    <property type="entry name" value="P-loop containing nucleotide triphosphate hydrolases"/>
    <property type="match status" value="1"/>
</dbReference>
<comment type="subcellular location">
    <subcellularLocation>
        <location evidence="1">Nucleus</location>
    </subcellularLocation>
</comment>
<dbReference type="InterPro" id="IPR027417">
    <property type="entry name" value="P-loop_NTPase"/>
</dbReference>
<keyword evidence="3" id="KW-0547">Nucleotide-binding</keyword>
<reference evidence="10 11" key="1">
    <citation type="journal article" date="2018" name="Evol. Lett.">
        <title>Horizontal gene cluster transfer increased hallucinogenic mushroom diversity.</title>
        <authorList>
            <person name="Reynolds H.T."/>
            <person name="Vijayakumar V."/>
            <person name="Gluck-Thaler E."/>
            <person name="Korotkin H.B."/>
            <person name="Matheny P.B."/>
            <person name="Slot J.C."/>
        </authorList>
    </citation>
    <scope>NUCLEOTIDE SEQUENCE [LARGE SCALE GENOMIC DNA]</scope>
    <source>
        <strain evidence="10 11">2631</strain>
    </source>
</reference>
<comment type="caution">
    <text evidence="10">The sequence shown here is derived from an EMBL/GenBank/DDBJ whole genome shotgun (WGS) entry which is preliminary data.</text>
</comment>
<comment type="similarity">
    <text evidence="2">Belongs to the rad17/RAD24 family.</text>
</comment>
<dbReference type="AlphaFoldDB" id="A0A409XBP5"/>
<dbReference type="OrthoDB" id="10265971at2759"/>
<evidence type="ECO:0000256" key="2">
    <source>
        <dbReference type="ARBA" id="ARBA00006168"/>
    </source>
</evidence>
<evidence type="ECO:0000256" key="7">
    <source>
        <dbReference type="ARBA" id="ARBA00023306"/>
    </source>
</evidence>
<dbReference type="Proteomes" id="UP000283269">
    <property type="component" value="Unassembled WGS sequence"/>
</dbReference>
<dbReference type="Pfam" id="PF03215">
    <property type="entry name" value="Rad17"/>
    <property type="match status" value="1"/>
</dbReference>
<dbReference type="FunCoup" id="A0A409XBP5">
    <property type="interactions" value="469"/>
</dbReference>
<dbReference type="PANTHER" id="PTHR12172:SF0">
    <property type="entry name" value="CELL CYCLE CHECKPOINT PROTEIN RAD17"/>
    <property type="match status" value="1"/>
</dbReference>
<dbReference type="InterPro" id="IPR004582">
    <property type="entry name" value="Checkpoint_prot_Rad17_Rad24"/>
</dbReference>
<dbReference type="GO" id="GO:0033314">
    <property type="term" value="P:mitotic DNA replication checkpoint signaling"/>
    <property type="evidence" value="ECO:0007669"/>
    <property type="project" value="TreeGrafter"/>
</dbReference>
<dbReference type="PANTHER" id="PTHR12172">
    <property type="entry name" value="CELL CYCLE CHECKPOINT PROTEIN RAD17"/>
    <property type="match status" value="1"/>
</dbReference>
<dbReference type="InterPro" id="IPR057927">
    <property type="entry name" value="RAD24-like_helical"/>
</dbReference>
<organism evidence="10 11">
    <name type="scientific">Psilocybe cyanescens</name>
    <dbReference type="NCBI Taxonomy" id="93625"/>
    <lineage>
        <taxon>Eukaryota</taxon>
        <taxon>Fungi</taxon>
        <taxon>Dikarya</taxon>
        <taxon>Basidiomycota</taxon>
        <taxon>Agaricomycotina</taxon>
        <taxon>Agaricomycetes</taxon>
        <taxon>Agaricomycetidae</taxon>
        <taxon>Agaricales</taxon>
        <taxon>Agaricineae</taxon>
        <taxon>Strophariaceae</taxon>
        <taxon>Psilocybe</taxon>
    </lineage>
</organism>
<name>A0A409XBP5_PSICY</name>
<evidence type="ECO:0000256" key="1">
    <source>
        <dbReference type="ARBA" id="ARBA00004123"/>
    </source>
</evidence>
<evidence type="ECO:0000256" key="4">
    <source>
        <dbReference type="ARBA" id="ARBA00022763"/>
    </source>
</evidence>
<dbReference type="SUPFAM" id="SSF52540">
    <property type="entry name" value="P-loop containing nucleoside triphosphate hydrolases"/>
    <property type="match status" value="1"/>
</dbReference>
<feature type="compositionally biased region" description="Polar residues" evidence="8">
    <location>
        <begin position="1"/>
        <end position="13"/>
    </location>
</feature>
<dbReference type="GO" id="GO:0006281">
    <property type="term" value="P:DNA repair"/>
    <property type="evidence" value="ECO:0007669"/>
    <property type="project" value="InterPro"/>
</dbReference>
<evidence type="ECO:0000313" key="10">
    <source>
        <dbReference type="EMBL" id="PPQ88176.1"/>
    </source>
</evidence>
<sequence length="693" mass="76872">MAPKTLAQTQPQAGGQKKSKSSTATRSRTVKLDGERGPSSSASLKMTRLDPLTAFSKTSITTMAVNKSNGSSQSQSQKAKGKRKAKKVAIESDDEDEDEKLKASSPLVDPDDFLWVDRYEPTTEAQLAVHARKVEDVRRWFSEAFDGGPSGKLIKYRRILALTGPSGTGKTATIRVLAKEMGFEILEWRNTIGEAPSTLFGDQSSTSQFNADYEGLFTKFEAFLARASTCHNVFGSSSSAQSSNRRIILLEDLPNILHPKTQTQFHEALHALVSAQSPNSVPVVIIISDSGMRGEASDERRTDGGGWGKDKSQIIDVRTVLPKDLLGSHFNPIAPTLLRKALGAMLNTHFSKSTGSAPSKEALDVIVESANGDIRSAIMALQFACIIELPGRSKKKLGAQRAVLEAVTRREQSLALFHLLGKVLYNKRKDDPPGASASVKDLQKERDIDAALKPCAKLPAHLRHHDRRTSRVDVDTLYADSPIDTSLFSLYIHQNYTQFCNQVEESEDVADWLSWIDSSGGDMWYQANPHQFHLLTLGTLHSLPSPVPRRSQKYFKPEFFGFLQKEKDAWDGVCATRDWLTESLIFREDSGWRAGGWSKKDVVLELGGVLKAQDAQQNQTFSKPPSLHRRFSQMVFTRTGNIVRASQLDEREDFQADQELDVNRDLDFVSPSLSSKPKEEKGGWLESDDIDEF</sequence>
<dbReference type="GO" id="GO:0005524">
    <property type="term" value="F:ATP binding"/>
    <property type="evidence" value="ECO:0007669"/>
    <property type="project" value="UniProtKB-KW"/>
</dbReference>
<evidence type="ECO:0000313" key="11">
    <source>
        <dbReference type="Proteomes" id="UP000283269"/>
    </source>
</evidence>
<feature type="compositionally biased region" description="Low complexity" evidence="8">
    <location>
        <begin position="66"/>
        <end position="78"/>
    </location>
</feature>
<evidence type="ECO:0000259" key="9">
    <source>
        <dbReference type="Pfam" id="PF25812"/>
    </source>
</evidence>
<dbReference type="GO" id="GO:0003682">
    <property type="term" value="F:chromatin binding"/>
    <property type="evidence" value="ECO:0007669"/>
    <property type="project" value="TreeGrafter"/>
</dbReference>
<dbReference type="STRING" id="93625.A0A409XBP5"/>
<keyword evidence="7" id="KW-0131">Cell cycle</keyword>
<feature type="region of interest" description="Disordered" evidence="8">
    <location>
        <begin position="64"/>
        <end position="105"/>
    </location>
</feature>
<dbReference type="GO" id="GO:0003689">
    <property type="term" value="F:DNA clamp loader activity"/>
    <property type="evidence" value="ECO:0007669"/>
    <property type="project" value="TreeGrafter"/>
</dbReference>
<feature type="domain" description="Checkpoint protein RAD24-like helical bundle" evidence="9">
    <location>
        <begin position="411"/>
        <end position="519"/>
    </location>
</feature>
<protein>
    <recommendedName>
        <fullName evidence="9">Checkpoint protein RAD24-like helical bundle domain-containing protein</fullName>
    </recommendedName>
</protein>
<gene>
    <name evidence="10" type="ORF">CVT25_005141</name>
</gene>